<keyword evidence="7" id="KW-1185">Reference proteome</keyword>
<organism evidence="6 7">
    <name type="scientific">Pseudonocardia eucalypti</name>
    <dbReference type="NCBI Taxonomy" id="648755"/>
    <lineage>
        <taxon>Bacteria</taxon>
        <taxon>Bacillati</taxon>
        <taxon>Actinomycetota</taxon>
        <taxon>Actinomycetes</taxon>
        <taxon>Pseudonocardiales</taxon>
        <taxon>Pseudonocardiaceae</taxon>
        <taxon>Pseudonocardia</taxon>
    </lineage>
</organism>
<evidence type="ECO:0000313" key="6">
    <source>
        <dbReference type="EMBL" id="GAA5152356.1"/>
    </source>
</evidence>
<dbReference type="SUPFAM" id="SSF88723">
    <property type="entry name" value="PIN domain-like"/>
    <property type="match status" value="1"/>
</dbReference>
<dbReference type="EMBL" id="BAABJP010000007">
    <property type="protein sequence ID" value="GAA5152356.1"/>
    <property type="molecule type" value="Genomic_DNA"/>
</dbReference>
<dbReference type="Pfam" id="PF01850">
    <property type="entry name" value="PIN"/>
    <property type="match status" value="1"/>
</dbReference>
<accession>A0ABP9PUT0</accession>
<comment type="caution">
    <text evidence="6">The sequence shown here is derived from an EMBL/GenBank/DDBJ whole genome shotgun (WGS) entry which is preliminary data.</text>
</comment>
<keyword evidence="3" id="KW-0378">Hydrolase</keyword>
<keyword evidence="1" id="KW-0540">Nuclease</keyword>
<evidence type="ECO:0000256" key="1">
    <source>
        <dbReference type="ARBA" id="ARBA00022722"/>
    </source>
</evidence>
<dbReference type="InterPro" id="IPR029060">
    <property type="entry name" value="PIN-like_dom_sf"/>
</dbReference>
<dbReference type="Gene3D" id="3.40.50.1010">
    <property type="entry name" value="5'-nuclease"/>
    <property type="match status" value="1"/>
</dbReference>
<proteinExistence type="predicted"/>
<sequence>MAWIETTRALRRHHPGRVTWVSIEAEAALSEIDEYPIDPEVVSLARRVGPDGLRSLDAIHLASAVLADADLVLTYDERMAVACAEFGLAVARPS</sequence>
<feature type="domain" description="PIN" evidence="5">
    <location>
        <begin position="3"/>
        <end position="81"/>
    </location>
</feature>
<protein>
    <recommendedName>
        <fullName evidence="5">PIN domain-containing protein</fullName>
    </recommendedName>
</protein>
<dbReference type="InterPro" id="IPR002716">
    <property type="entry name" value="PIN_dom"/>
</dbReference>
<keyword evidence="4" id="KW-0460">Magnesium</keyword>
<evidence type="ECO:0000256" key="4">
    <source>
        <dbReference type="ARBA" id="ARBA00022842"/>
    </source>
</evidence>
<name>A0ABP9PUT0_9PSEU</name>
<dbReference type="Proteomes" id="UP001428817">
    <property type="component" value="Unassembled WGS sequence"/>
</dbReference>
<evidence type="ECO:0000256" key="2">
    <source>
        <dbReference type="ARBA" id="ARBA00022723"/>
    </source>
</evidence>
<evidence type="ECO:0000259" key="5">
    <source>
        <dbReference type="Pfam" id="PF01850"/>
    </source>
</evidence>
<reference evidence="7" key="1">
    <citation type="journal article" date="2019" name="Int. J. Syst. Evol. Microbiol.">
        <title>The Global Catalogue of Microorganisms (GCM) 10K type strain sequencing project: providing services to taxonomists for standard genome sequencing and annotation.</title>
        <authorList>
            <consortium name="The Broad Institute Genomics Platform"/>
            <consortium name="The Broad Institute Genome Sequencing Center for Infectious Disease"/>
            <person name="Wu L."/>
            <person name="Ma J."/>
        </authorList>
    </citation>
    <scope>NUCLEOTIDE SEQUENCE [LARGE SCALE GENOMIC DNA]</scope>
    <source>
        <strain evidence="7">JCM 18303</strain>
    </source>
</reference>
<gene>
    <name evidence="6" type="ORF">GCM10023321_20900</name>
</gene>
<evidence type="ECO:0000256" key="3">
    <source>
        <dbReference type="ARBA" id="ARBA00022801"/>
    </source>
</evidence>
<evidence type="ECO:0000313" key="7">
    <source>
        <dbReference type="Proteomes" id="UP001428817"/>
    </source>
</evidence>
<keyword evidence="2" id="KW-0479">Metal-binding</keyword>